<organism evidence="8 9">
    <name type="scientific">Digitaria exilis</name>
    <dbReference type="NCBI Taxonomy" id="1010633"/>
    <lineage>
        <taxon>Eukaryota</taxon>
        <taxon>Viridiplantae</taxon>
        <taxon>Streptophyta</taxon>
        <taxon>Embryophyta</taxon>
        <taxon>Tracheophyta</taxon>
        <taxon>Spermatophyta</taxon>
        <taxon>Magnoliopsida</taxon>
        <taxon>Liliopsida</taxon>
        <taxon>Poales</taxon>
        <taxon>Poaceae</taxon>
        <taxon>PACMAD clade</taxon>
        <taxon>Panicoideae</taxon>
        <taxon>Panicodae</taxon>
        <taxon>Paniceae</taxon>
        <taxon>Anthephorinae</taxon>
        <taxon>Digitaria</taxon>
    </lineage>
</organism>
<protein>
    <recommendedName>
        <fullName evidence="6">WAT1-related protein</fullName>
    </recommendedName>
</protein>
<dbReference type="InterPro" id="IPR030184">
    <property type="entry name" value="WAT1-related"/>
</dbReference>
<comment type="caution">
    <text evidence="6">Lacks conserved residue(s) required for the propagation of feature annotation.</text>
</comment>
<evidence type="ECO:0000256" key="1">
    <source>
        <dbReference type="ARBA" id="ARBA00004141"/>
    </source>
</evidence>
<feature type="domain" description="EamA" evidence="7">
    <location>
        <begin position="49"/>
        <end position="178"/>
    </location>
</feature>
<dbReference type="Proteomes" id="UP000636709">
    <property type="component" value="Unassembled WGS sequence"/>
</dbReference>
<evidence type="ECO:0000259" key="7">
    <source>
        <dbReference type="Pfam" id="PF00892"/>
    </source>
</evidence>
<evidence type="ECO:0000313" key="8">
    <source>
        <dbReference type="EMBL" id="KAF8698636.1"/>
    </source>
</evidence>
<comment type="subcellular location">
    <subcellularLocation>
        <location evidence="1 6">Membrane</location>
        <topology evidence="1 6">Multi-pass membrane protein</topology>
    </subcellularLocation>
</comment>
<dbReference type="SUPFAM" id="SSF103481">
    <property type="entry name" value="Multidrug resistance efflux transporter EmrE"/>
    <property type="match status" value="1"/>
</dbReference>
<gene>
    <name evidence="8" type="ORF">HU200_034883</name>
</gene>
<accession>A0A835BIT4</accession>
<keyword evidence="3 6" id="KW-0812">Transmembrane</keyword>
<evidence type="ECO:0000313" key="9">
    <source>
        <dbReference type="Proteomes" id="UP000636709"/>
    </source>
</evidence>
<keyword evidence="5 6" id="KW-0472">Membrane</keyword>
<name>A0A835BIT4_9POAL</name>
<sequence length="245" mass="26083">MGEEGDVPTTALLSSPPPPWSAIRRRLVSTPSLPDGACWRAHAGMAFVQLAYSGYHVLTKSVLNAGRNQIVFCVYRDLVALAVLAPVAFLRERFGQCTAAPRSPLLCLPGRFIHFDRLFVNPLLFLLGLRYTNASYAAAFEPSVPVFAFLLAVIARVEGINISTKHGILKVVGTAVCVSGAVLMALYRGTSLISLGGTDPADASTAESLTSTVLDFGAIDAWHLGVLCLIGHCILVGAYLVIQVT</sequence>
<dbReference type="EMBL" id="JACEFO010001862">
    <property type="protein sequence ID" value="KAF8698636.1"/>
    <property type="molecule type" value="Genomic_DNA"/>
</dbReference>
<dbReference type="PANTHER" id="PTHR31218">
    <property type="entry name" value="WAT1-RELATED PROTEIN"/>
    <property type="match status" value="1"/>
</dbReference>
<dbReference type="InterPro" id="IPR037185">
    <property type="entry name" value="EmrE-like"/>
</dbReference>
<feature type="transmembrane region" description="Helical" evidence="6">
    <location>
        <begin position="221"/>
        <end position="242"/>
    </location>
</feature>
<evidence type="ECO:0000256" key="3">
    <source>
        <dbReference type="ARBA" id="ARBA00022692"/>
    </source>
</evidence>
<dbReference type="AlphaFoldDB" id="A0A835BIT4"/>
<dbReference type="OrthoDB" id="1728340at2759"/>
<evidence type="ECO:0000256" key="6">
    <source>
        <dbReference type="RuleBase" id="RU363077"/>
    </source>
</evidence>
<keyword evidence="4 6" id="KW-1133">Transmembrane helix</keyword>
<comment type="similarity">
    <text evidence="2 6">Belongs to the drug/metabolite transporter (DMT) superfamily. Plant drug/metabolite exporter (P-DME) (TC 2.A.7.4) family.</text>
</comment>
<dbReference type="Pfam" id="PF00892">
    <property type="entry name" value="EamA"/>
    <property type="match status" value="1"/>
</dbReference>
<evidence type="ECO:0000256" key="5">
    <source>
        <dbReference type="ARBA" id="ARBA00023136"/>
    </source>
</evidence>
<feature type="transmembrane region" description="Helical" evidence="6">
    <location>
        <begin position="167"/>
        <end position="187"/>
    </location>
</feature>
<dbReference type="GO" id="GO:0022857">
    <property type="term" value="F:transmembrane transporter activity"/>
    <property type="evidence" value="ECO:0007669"/>
    <property type="project" value="InterPro"/>
</dbReference>
<evidence type="ECO:0000256" key="2">
    <source>
        <dbReference type="ARBA" id="ARBA00007635"/>
    </source>
</evidence>
<comment type="caution">
    <text evidence="8">The sequence shown here is derived from an EMBL/GenBank/DDBJ whole genome shotgun (WGS) entry which is preliminary data.</text>
</comment>
<proteinExistence type="inferred from homology"/>
<feature type="transmembrane region" description="Helical" evidence="6">
    <location>
        <begin position="134"/>
        <end position="155"/>
    </location>
</feature>
<dbReference type="GO" id="GO:0016020">
    <property type="term" value="C:membrane"/>
    <property type="evidence" value="ECO:0007669"/>
    <property type="project" value="UniProtKB-SubCell"/>
</dbReference>
<reference evidence="8" key="1">
    <citation type="submission" date="2020-07" db="EMBL/GenBank/DDBJ databases">
        <title>Genome sequence and genetic diversity analysis of an under-domesticated orphan crop, white fonio (Digitaria exilis).</title>
        <authorList>
            <person name="Bennetzen J.L."/>
            <person name="Chen S."/>
            <person name="Ma X."/>
            <person name="Wang X."/>
            <person name="Yssel A.E.J."/>
            <person name="Chaluvadi S.R."/>
            <person name="Johnson M."/>
            <person name="Gangashetty P."/>
            <person name="Hamidou F."/>
            <person name="Sanogo M.D."/>
            <person name="Zwaenepoel A."/>
            <person name="Wallace J."/>
            <person name="Van De Peer Y."/>
            <person name="Van Deynze A."/>
        </authorList>
    </citation>
    <scope>NUCLEOTIDE SEQUENCE</scope>
    <source>
        <tissue evidence="8">Leaves</tissue>
    </source>
</reference>
<keyword evidence="9" id="KW-1185">Reference proteome</keyword>
<evidence type="ECO:0000256" key="4">
    <source>
        <dbReference type="ARBA" id="ARBA00022989"/>
    </source>
</evidence>
<dbReference type="InterPro" id="IPR000620">
    <property type="entry name" value="EamA_dom"/>
</dbReference>